<protein>
    <submittedName>
        <fullName evidence="1">Uncharacterized protein</fullName>
    </submittedName>
</protein>
<keyword evidence="2" id="KW-1185">Reference proteome</keyword>
<dbReference type="Proteomes" id="UP000077255">
    <property type="component" value="Chromosome"/>
</dbReference>
<sequence>MAQTLLASMEPLINGAMPIQDAVDMVHYLIEVTCGYVRFSPGPSTVAKPIDLAAITKHNGFKWVARKHYYPAGLNS</sequence>
<accession>A0A160N3F9</accession>
<organism evidence="1 2">
    <name type="scientific">Dyella thiooxydans</name>
    <dbReference type="NCBI Taxonomy" id="445710"/>
    <lineage>
        <taxon>Bacteria</taxon>
        <taxon>Pseudomonadati</taxon>
        <taxon>Pseudomonadota</taxon>
        <taxon>Gammaproteobacteria</taxon>
        <taxon>Lysobacterales</taxon>
        <taxon>Rhodanobacteraceae</taxon>
        <taxon>Dyella</taxon>
    </lineage>
</organism>
<dbReference type="KEGG" id="dtx:ATSB10_27600"/>
<evidence type="ECO:0000313" key="2">
    <source>
        <dbReference type="Proteomes" id="UP000077255"/>
    </source>
</evidence>
<gene>
    <name evidence="1" type="ORF">ATSB10_27600</name>
</gene>
<dbReference type="AlphaFoldDB" id="A0A160N3F9"/>
<evidence type="ECO:0000313" key="1">
    <source>
        <dbReference type="EMBL" id="AND70214.1"/>
    </source>
</evidence>
<dbReference type="PATRIC" id="fig|445710.3.peg.2755"/>
<proteinExistence type="predicted"/>
<reference evidence="1 2" key="1">
    <citation type="submission" date="2016-02" db="EMBL/GenBank/DDBJ databases">
        <title>Complete genome sequencing and analysis of ATSB10, Dyella thiooxydans isolated from rhizosphere soil of sunflower (Helianthus annuus L.).</title>
        <authorList>
            <person name="Lee Y."/>
            <person name="Hwangbo K."/>
            <person name="Chung H."/>
            <person name="Yoo J."/>
            <person name="Kim K.Y."/>
            <person name="Sa T.M."/>
            <person name="Um Y."/>
            <person name="Madhaiyan M."/>
        </authorList>
    </citation>
    <scope>NUCLEOTIDE SEQUENCE [LARGE SCALE GENOMIC DNA]</scope>
    <source>
        <strain evidence="1 2">ATSB10</strain>
    </source>
</reference>
<dbReference type="EMBL" id="CP014841">
    <property type="protein sequence ID" value="AND70214.1"/>
    <property type="molecule type" value="Genomic_DNA"/>
</dbReference>
<name>A0A160N3F9_9GAMM</name>